<keyword evidence="3" id="KW-0963">Cytoplasm</keyword>
<dbReference type="SUPFAM" id="SSF50341">
    <property type="entry name" value="CheW-like"/>
    <property type="match status" value="1"/>
</dbReference>
<evidence type="ECO:0000256" key="3">
    <source>
        <dbReference type="ARBA" id="ARBA00022490"/>
    </source>
</evidence>
<dbReference type="SMART" id="SM00260">
    <property type="entry name" value="CheW"/>
    <property type="match status" value="1"/>
</dbReference>
<dbReference type="GO" id="GO:0006935">
    <property type="term" value="P:chemotaxis"/>
    <property type="evidence" value="ECO:0007669"/>
    <property type="project" value="UniProtKB-KW"/>
</dbReference>
<sequence length="163" mass="18037">MFESNNDAKRDDLIQLVSFNLGSEEFGIDILKVQEINRMVEITRVPQAPHYVEGVINLRGKVIPVIDLRTKFGLSSKERDKNSRIVVCDVKGDIIGMVVDAVSEVLRIPGSTVEPPPAIVTGADRHYISGVVKLEGRLLLFLDISRIASDVHAEVENVESMTI</sequence>
<dbReference type="GO" id="GO:0007165">
    <property type="term" value="P:signal transduction"/>
    <property type="evidence" value="ECO:0007669"/>
    <property type="project" value="InterPro"/>
</dbReference>
<feature type="domain" description="CheW-like" evidence="5">
    <location>
        <begin position="13"/>
        <end position="153"/>
    </location>
</feature>
<dbReference type="CDD" id="cd00732">
    <property type="entry name" value="CheW"/>
    <property type="match status" value="1"/>
</dbReference>
<comment type="subcellular location">
    <subcellularLocation>
        <location evidence="1">Cytoplasm</location>
    </subcellularLocation>
</comment>
<evidence type="ECO:0000313" key="7">
    <source>
        <dbReference type="Proteomes" id="UP000250918"/>
    </source>
</evidence>
<dbReference type="Gene3D" id="2.30.30.40">
    <property type="entry name" value="SH3 Domains"/>
    <property type="match status" value="1"/>
</dbReference>
<evidence type="ECO:0000256" key="4">
    <source>
        <dbReference type="ARBA" id="ARBA00022500"/>
    </source>
</evidence>
<evidence type="ECO:0000313" key="6">
    <source>
        <dbReference type="EMBL" id="PWB70705.1"/>
    </source>
</evidence>
<reference evidence="6 7" key="1">
    <citation type="journal article" date="2018" name="ISME J.">
        <title>A methanotrophic archaeon couples anaerobic oxidation of methane to Fe(III) reduction.</title>
        <authorList>
            <person name="Cai C."/>
            <person name="Leu A.O."/>
            <person name="Xie G.J."/>
            <person name="Guo J."/>
            <person name="Feng Y."/>
            <person name="Zhao J.X."/>
            <person name="Tyson G.W."/>
            <person name="Yuan Z."/>
            <person name="Hu S."/>
        </authorList>
    </citation>
    <scope>NUCLEOTIDE SEQUENCE [LARGE SCALE GENOMIC DNA]</scope>
    <source>
        <strain evidence="6">FeB_12</strain>
    </source>
</reference>
<organism evidence="6 7">
    <name type="scientific">candidate division GN15 bacterium</name>
    <dbReference type="NCBI Taxonomy" id="2072418"/>
    <lineage>
        <taxon>Bacteria</taxon>
        <taxon>candidate division GN15</taxon>
    </lineage>
</organism>
<dbReference type="PANTHER" id="PTHR22617:SF23">
    <property type="entry name" value="CHEMOTAXIS PROTEIN CHEW"/>
    <property type="match status" value="1"/>
</dbReference>
<gene>
    <name evidence="6" type="ORF">C3F09_08795</name>
</gene>
<keyword evidence="4" id="KW-0145">Chemotaxis</keyword>
<dbReference type="InterPro" id="IPR036061">
    <property type="entry name" value="CheW-like_dom_sf"/>
</dbReference>
<dbReference type="Pfam" id="PF01584">
    <property type="entry name" value="CheW"/>
    <property type="match status" value="1"/>
</dbReference>
<evidence type="ECO:0000256" key="2">
    <source>
        <dbReference type="ARBA" id="ARBA00021483"/>
    </source>
</evidence>
<evidence type="ECO:0000259" key="5">
    <source>
        <dbReference type="PROSITE" id="PS50851"/>
    </source>
</evidence>
<dbReference type="InterPro" id="IPR002545">
    <property type="entry name" value="CheW-lke_dom"/>
</dbReference>
<dbReference type="EMBL" id="PQAP01000137">
    <property type="protein sequence ID" value="PWB70705.1"/>
    <property type="molecule type" value="Genomic_DNA"/>
</dbReference>
<dbReference type="FunFam" id="2.40.50.180:FF:000002">
    <property type="entry name" value="Chemotaxis protein CheW"/>
    <property type="match status" value="1"/>
</dbReference>
<name>A0A855X4V0_9BACT</name>
<dbReference type="AlphaFoldDB" id="A0A855X4V0"/>
<dbReference type="Proteomes" id="UP000250918">
    <property type="component" value="Unassembled WGS sequence"/>
</dbReference>
<dbReference type="GO" id="GO:0005829">
    <property type="term" value="C:cytosol"/>
    <property type="evidence" value="ECO:0007669"/>
    <property type="project" value="TreeGrafter"/>
</dbReference>
<proteinExistence type="predicted"/>
<accession>A0A855X4V0</accession>
<dbReference type="PROSITE" id="PS50851">
    <property type="entry name" value="CHEW"/>
    <property type="match status" value="1"/>
</dbReference>
<dbReference type="Gene3D" id="2.40.50.180">
    <property type="entry name" value="CheA-289, Domain 4"/>
    <property type="match status" value="1"/>
</dbReference>
<evidence type="ECO:0000256" key="1">
    <source>
        <dbReference type="ARBA" id="ARBA00004496"/>
    </source>
</evidence>
<dbReference type="InterPro" id="IPR039315">
    <property type="entry name" value="CheW"/>
</dbReference>
<comment type="caution">
    <text evidence="6">The sequence shown here is derived from an EMBL/GenBank/DDBJ whole genome shotgun (WGS) entry which is preliminary data.</text>
</comment>
<protein>
    <recommendedName>
        <fullName evidence="2">Chemotaxis protein CheW</fullName>
    </recommendedName>
</protein>
<dbReference type="PANTHER" id="PTHR22617">
    <property type="entry name" value="CHEMOTAXIS SENSOR HISTIDINE KINASE-RELATED"/>
    <property type="match status" value="1"/>
</dbReference>